<dbReference type="Proteomes" id="UP000000305">
    <property type="component" value="Unassembled WGS sequence"/>
</dbReference>
<accession>E9H528</accession>
<keyword evidence="1" id="KW-1015">Disulfide bond</keyword>
<evidence type="ECO:0000313" key="4">
    <source>
        <dbReference type="EMBL" id="EFX73254.1"/>
    </source>
</evidence>
<dbReference type="Pfam" id="PF00431">
    <property type="entry name" value="CUB"/>
    <property type="match status" value="1"/>
</dbReference>
<feature type="domain" description="CUB" evidence="3">
    <location>
        <begin position="1"/>
        <end position="72"/>
    </location>
</feature>
<dbReference type="Gene3D" id="2.60.120.290">
    <property type="entry name" value="Spermadhesin, CUB domain"/>
    <property type="match status" value="1"/>
</dbReference>
<protein>
    <recommendedName>
        <fullName evidence="3">CUB domain-containing protein</fullName>
    </recommendedName>
</protein>
<proteinExistence type="predicted"/>
<keyword evidence="5" id="KW-1185">Reference proteome</keyword>
<comment type="caution">
    <text evidence="2">Lacks conserved residue(s) required for the propagation of feature annotation.</text>
</comment>
<dbReference type="PhylomeDB" id="E9H528"/>
<dbReference type="HOGENOM" id="CLU_2981186_0_0_1"/>
<evidence type="ECO:0000259" key="3">
    <source>
        <dbReference type="PROSITE" id="PS01180"/>
    </source>
</evidence>
<dbReference type="InterPro" id="IPR000859">
    <property type="entry name" value="CUB_dom"/>
</dbReference>
<dbReference type="InParanoid" id="E9H528"/>
<dbReference type="KEGG" id="dpx:DAPPUDRAFT_253533"/>
<reference evidence="4 5" key="1">
    <citation type="journal article" date="2011" name="Science">
        <title>The ecoresponsive genome of Daphnia pulex.</title>
        <authorList>
            <person name="Colbourne J.K."/>
            <person name="Pfrender M.E."/>
            <person name="Gilbert D."/>
            <person name="Thomas W.K."/>
            <person name="Tucker A."/>
            <person name="Oakley T.H."/>
            <person name="Tokishita S."/>
            <person name="Aerts A."/>
            <person name="Arnold G.J."/>
            <person name="Basu M.K."/>
            <person name="Bauer D.J."/>
            <person name="Caceres C.E."/>
            <person name="Carmel L."/>
            <person name="Casola C."/>
            <person name="Choi J.H."/>
            <person name="Detter J.C."/>
            <person name="Dong Q."/>
            <person name="Dusheyko S."/>
            <person name="Eads B.D."/>
            <person name="Frohlich T."/>
            <person name="Geiler-Samerotte K.A."/>
            <person name="Gerlach D."/>
            <person name="Hatcher P."/>
            <person name="Jogdeo S."/>
            <person name="Krijgsveld J."/>
            <person name="Kriventseva E.V."/>
            <person name="Kultz D."/>
            <person name="Laforsch C."/>
            <person name="Lindquist E."/>
            <person name="Lopez J."/>
            <person name="Manak J.R."/>
            <person name="Muller J."/>
            <person name="Pangilinan J."/>
            <person name="Patwardhan R.P."/>
            <person name="Pitluck S."/>
            <person name="Pritham E.J."/>
            <person name="Rechtsteiner A."/>
            <person name="Rho M."/>
            <person name="Rogozin I.B."/>
            <person name="Sakarya O."/>
            <person name="Salamov A."/>
            <person name="Schaack S."/>
            <person name="Shapiro H."/>
            <person name="Shiga Y."/>
            <person name="Skalitzky C."/>
            <person name="Smith Z."/>
            <person name="Souvorov A."/>
            <person name="Sung W."/>
            <person name="Tang Z."/>
            <person name="Tsuchiya D."/>
            <person name="Tu H."/>
            <person name="Vos H."/>
            <person name="Wang M."/>
            <person name="Wolf Y.I."/>
            <person name="Yamagata H."/>
            <person name="Yamada T."/>
            <person name="Ye Y."/>
            <person name="Shaw J.R."/>
            <person name="Andrews J."/>
            <person name="Crease T.J."/>
            <person name="Tang H."/>
            <person name="Lucas S.M."/>
            <person name="Robertson H.M."/>
            <person name="Bork P."/>
            <person name="Koonin E.V."/>
            <person name="Zdobnov E.M."/>
            <person name="Grigoriev I.V."/>
            <person name="Lynch M."/>
            <person name="Boore J.L."/>
        </authorList>
    </citation>
    <scope>NUCLEOTIDE SEQUENCE [LARGE SCALE GENOMIC DNA]</scope>
</reference>
<dbReference type="EMBL" id="GL732592">
    <property type="protein sequence ID" value="EFX73254.1"/>
    <property type="molecule type" value="Genomic_DNA"/>
</dbReference>
<gene>
    <name evidence="4" type="ORF">DAPPUDRAFT_253533</name>
</gene>
<organism evidence="4 5">
    <name type="scientific">Daphnia pulex</name>
    <name type="common">Water flea</name>
    <dbReference type="NCBI Taxonomy" id="6669"/>
    <lineage>
        <taxon>Eukaryota</taxon>
        <taxon>Metazoa</taxon>
        <taxon>Ecdysozoa</taxon>
        <taxon>Arthropoda</taxon>
        <taxon>Crustacea</taxon>
        <taxon>Branchiopoda</taxon>
        <taxon>Diplostraca</taxon>
        <taxon>Cladocera</taxon>
        <taxon>Anomopoda</taxon>
        <taxon>Daphniidae</taxon>
        <taxon>Daphnia</taxon>
    </lineage>
</organism>
<dbReference type="SUPFAM" id="SSF49854">
    <property type="entry name" value="Spermadhesin, CUB domain"/>
    <property type="match status" value="1"/>
</dbReference>
<evidence type="ECO:0000256" key="2">
    <source>
        <dbReference type="PROSITE-ProRule" id="PRU00059"/>
    </source>
</evidence>
<dbReference type="OrthoDB" id="5954286at2759"/>
<name>E9H528_DAPPU</name>
<dbReference type="PANTHER" id="PTHR46335">
    <property type="entry name" value="CUBILIN"/>
    <property type="match status" value="1"/>
</dbReference>
<dbReference type="PROSITE" id="PS01180">
    <property type="entry name" value="CUB"/>
    <property type="match status" value="1"/>
</dbReference>
<dbReference type="AlphaFoldDB" id="E9H528"/>
<evidence type="ECO:0000256" key="1">
    <source>
        <dbReference type="ARBA" id="ARBA00023157"/>
    </source>
</evidence>
<evidence type="ECO:0000313" key="5">
    <source>
        <dbReference type="Proteomes" id="UP000000305"/>
    </source>
</evidence>
<dbReference type="InterPro" id="IPR035914">
    <property type="entry name" value="Sperma_CUB_dom_sf"/>
</dbReference>
<sequence>MLTSLTSSGGVVQSPNYPGDYGNYSRTCSVDITVPAGWMIQFNYTTFNVEISKATVYVRKDIEFQCSYDDAV</sequence>
<dbReference type="PANTHER" id="PTHR46335:SF1">
    <property type="entry name" value="CUBILIN"/>
    <property type="match status" value="1"/>
</dbReference>